<feature type="domain" description="SGNH hydrolase-type esterase" evidence="2">
    <location>
        <begin position="42"/>
        <end position="216"/>
    </location>
</feature>
<evidence type="ECO:0000313" key="3">
    <source>
        <dbReference type="EMBL" id="MCG2613374.1"/>
    </source>
</evidence>
<dbReference type="PROSITE" id="PS51257">
    <property type="entry name" value="PROKAR_LIPOPROTEIN"/>
    <property type="match status" value="1"/>
</dbReference>
<dbReference type="EMBL" id="JAKLTR010000002">
    <property type="protein sequence ID" value="MCG2613374.1"/>
    <property type="molecule type" value="Genomic_DNA"/>
</dbReference>
<dbReference type="RefSeq" id="WP_237868603.1">
    <property type="nucleotide sequence ID" value="NZ_JAKLTR010000002.1"/>
</dbReference>
<dbReference type="InterPro" id="IPR013830">
    <property type="entry name" value="SGNH_hydro"/>
</dbReference>
<proteinExistence type="predicted"/>
<evidence type="ECO:0000259" key="2">
    <source>
        <dbReference type="Pfam" id="PF13472"/>
    </source>
</evidence>
<dbReference type="Pfam" id="PF13472">
    <property type="entry name" value="Lipase_GDSL_2"/>
    <property type="match status" value="1"/>
</dbReference>
<dbReference type="InterPro" id="IPR036514">
    <property type="entry name" value="SGNH_hydro_sf"/>
</dbReference>
<protein>
    <submittedName>
        <fullName evidence="3">GDSL-type esterase/lipase family protein</fullName>
    </submittedName>
</protein>
<evidence type="ECO:0000256" key="1">
    <source>
        <dbReference type="SAM" id="SignalP"/>
    </source>
</evidence>
<feature type="signal peptide" evidence="1">
    <location>
        <begin position="1"/>
        <end position="24"/>
    </location>
</feature>
<keyword evidence="4" id="KW-1185">Reference proteome</keyword>
<accession>A0ABS9KM31</accession>
<feature type="chain" id="PRO_5047410193" evidence="1">
    <location>
        <begin position="25"/>
        <end position="235"/>
    </location>
</feature>
<sequence length="235" mass="26203">MNRTILTISIRTCCIVLIALTLQACSPGKKLSKDKELTLLGLGDSITEGGPEFFSYLFPLDSMLSRSDHKIRFIGPRRSVQQGDTLYHSGFSGKTAEYLAKIIDSVYTSFPADLILLHSGHNHFIEEAPVNGIINAQKKIIQTIKEKKPAAVIFVAAVITAGKLPKYEYIPALNTAIHSMVKEMNDPSVIFVDQQDQWDWNTYTIHDKVHPNRAGANMIAAKWYAAINKFLKTKP</sequence>
<dbReference type="PANTHER" id="PTHR30383:SF5">
    <property type="entry name" value="SGNH HYDROLASE-TYPE ESTERASE DOMAIN-CONTAINING PROTEIN"/>
    <property type="match status" value="1"/>
</dbReference>
<keyword evidence="1" id="KW-0732">Signal</keyword>
<comment type="caution">
    <text evidence="3">The sequence shown here is derived from an EMBL/GenBank/DDBJ whole genome shotgun (WGS) entry which is preliminary data.</text>
</comment>
<evidence type="ECO:0000313" key="4">
    <source>
        <dbReference type="Proteomes" id="UP001165367"/>
    </source>
</evidence>
<dbReference type="Gene3D" id="3.40.50.1110">
    <property type="entry name" value="SGNH hydrolase"/>
    <property type="match status" value="1"/>
</dbReference>
<gene>
    <name evidence="3" type="ORF">LZZ85_03745</name>
</gene>
<dbReference type="Proteomes" id="UP001165367">
    <property type="component" value="Unassembled WGS sequence"/>
</dbReference>
<reference evidence="3" key="1">
    <citation type="submission" date="2022-01" db="EMBL/GenBank/DDBJ databases">
        <authorList>
            <person name="Jo J.-H."/>
            <person name="Im W.-T."/>
        </authorList>
    </citation>
    <scope>NUCLEOTIDE SEQUENCE</scope>
    <source>
        <strain evidence="3">NA20</strain>
    </source>
</reference>
<dbReference type="SUPFAM" id="SSF52266">
    <property type="entry name" value="SGNH hydrolase"/>
    <property type="match status" value="1"/>
</dbReference>
<name>A0ABS9KM31_9BACT</name>
<dbReference type="PANTHER" id="PTHR30383">
    <property type="entry name" value="THIOESTERASE 1/PROTEASE 1/LYSOPHOSPHOLIPASE L1"/>
    <property type="match status" value="1"/>
</dbReference>
<dbReference type="InterPro" id="IPR051532">
    <property type="entry name" value="Ester_Hydrolysis_Enzymes"/>
</dbReference>
<organism evidence="3 4">
    <name type="scientific">Terrimonas ginsenosidimutans</name>
    <dbReference type="NCBI Taxonomy" id="2908004"/>
    <lineage>
        <taxon>Bacteria</taxon>
        <taxon>Pseudomonadati</taxon>
        <taxon>Bacteroidota</taxon>
        <taxon>Chitinophagia</taxon>
        <taxon>Chitinophagales</taxon>
        <taxon>Chitinophagaceae</taxon>
        <taxon>Terrimonas</taxon>
    </lineage>
</organism>